<keyword evidence="8" id="KW-0539">Nucleus</keyword>
<accession>A0AAN6N9E8</accession>
<dbReference type="InterPro" id="IPR036236">
    <property type="entry name" value="Znf_C2H2_sf"/>
</dbReference>
<dbReference type="PROSITE" id="PS00028">
    <property type="entry name" value="ZINC_FINGER_C2H2_1"/>
    <property type="match status" value="4"/>
</dbReference>
<dbReference type="Pfam" id="PF00096">
    <property type="entry name" value="zf-C2H2"/>
    <property type="match status" value="4"/>
</dbReference>
<evidence type="ECO:0000256" key="1">
    <source>
        <dbReference type="ARBA" id="ARBA00006991"/>
    </source>
</evidence>
<feature type="compositionally biased region" description="Low complexity" evidence="10">
    <location>
        <begin position="32"/>
        <end position="68"/>
    </location>
</feature>
<comment type="similarity">
    <text evidence="1">Belongs to the krueppel C2H2-type zinc-finger protein family.</text>
</comment>
<dbReference type="GO" id="GO:0000978">
    <property type="term" value="F:RNA polymerase II cis-regulatory region sequence-specific DNA binding"/>
    <property type="evidence" value="ECO:0007669"/>
    <property type="project" value="UniProtKB-ARBA"/>
</dbReference>
<dbReference type="GO" id="GO:0045944">
    <property type="term" value="P:positive regulation of transcription by RNA polymerase II"/>
    <property type="evidence" value="ECO:0007669"/>
    <property type="project" value="UniProtKB-ARBA"/>
</dbReference>
<reference evidence="13" key="1">
    <citation type="journal article" date="2023" name="Mol. Phylogenet. Evol.">
        <title>Genome-scale phylogeny and comparative genomics of the fungal order Sordariales.</title>
        <authorList>
            <person name="Hensen N."/>
            <person name="Bonometti L."/>
            <person name="Westerberg I."/>
            <person name="Brannstrom I.O."/>
            <person name="Guillou S."/>
            <person name="Cros-Aarteil S."/>
            <person name="Calhoun S."/>
            <person name="Haridas S."/>
            <person name="Kuo A."/>
            <person name="Mondo S."/>
            <person name="Pangilinan J."/>
            <person name="Riley R."/>
            <person name="LaButti K."/>
            <person name="Andreopoulos B."/>
            <person name="Lipzen A."/>
            <person name="Chen C."/>
            <person name="Yan M."/>
            <person name="Daum C."/>
            <person name="Ng V."/>
            <person name="Clum A."/>
            <person name="Steindorff A."/>
            <person name="Ohm R.A."/>
            <person name="Martin F."/>
            <person name="Silar P."/>
            <person name="Natvig D.O."/>
            <person name="Lalanne C."/>
            <person name="Gautier V."/>
            <person name="Ament-Velasquez S.L."/>
            <person name="Kruys A."/>
            <person name="Hutchinson M.I."/>
            <person name="Powell A.J."/>
            <person name="Barry K."/>
            <person name="Miller A.N."/>
            <person name="Grigoriev I.V."/>
            <person name="Debuchy R."/>
            <person name="Gladieux P."/>
            <person name="Hiltunen Thoren M."/>
            <person name="Johannesson H."/>
        </authorList>
    </citation>
    <scope>NUCLEOTIDE SEQUENCE [LARGE SCALE GENOMIC DNA]</scope>
    <source>
        <strain evidence="13">CBS 340.73</strain>
    </source>
</reference>
<keyword evidence="13" id="KW-1185">Reference proteome</keyword>
<keyword evidence="6" id="KW-0805">Transcription regulation</keyword>
<evidence type="ECO:0000256" key="9">
    <source>
        <dbReference type="PROSITE-ProRule" id="PRU00042"/>
    </source>
</evidence>
<feature type="domain" description="C2H2-type" evidence="11">
    <location>
        <begin position="150"/>
        <end position="177"/>
    </location>
</feature>
<feature type="region of interest" description="Disordered" evidence="10">
    <location>
        <begin position="1"/>
        <end position="142"/>
    </location>
</feature>
<keyword evidence="7" id="KW-0804">Transcription</keyword>
<feature type="domain" description="C2H2-type" evidence="11">
    <location>
        <begin position="236"/>
        <end position="265"/>
    </location>
</feature>
<feature type="compositionally biased region" description="Gly residues" evidence="10">
    <location>
        <begin position="22"/>
        <end position="31"/>
    </location>
</feature>
<feature type="compositionally biased region" description="Polar residues" evidence="10">
    <location>
        <begin position="293"/>
        <end position="316"/>
    </location>
</feature>
<feature type="compositionally biased region" description="Polar residues" evidence="10">
    <location>
        <begin position="406"/>
        <end position="415"/>
    </location>
</feature>
<protein>
    <submittedName>
        <fullName evidence="12">Zinc finger protein with KRAB and SCAN domains 3</fullName>
    </submittedName>
</protein>
<dbReference type="SMART" id="SM00355">
    <property type="entry name" value="ZnF_C2H2"/>
    <property type="match status" value="4"/>
</dbReference>
<feature type="compositionally biased region" description="Polar residues" evidence="10">
    <location>
        <begin position="347"/>
        <end position="365"/>
    </location>
</feature>
<dbReference type="GO" id="GO:0000981">
    <property type="term" value="F:DNA-binding transcription factor activity, RNA polymerase II-specific"/>
    <property type="evidence" value="ECO:0007669"/>
    <property type="project" value="TreeGrafter"/>
</dbReference>
<dbReference type="PANTHER" id="PTHR19818:SF139">
    <property type="entry name" value="PAIR-RULE PROTEIN ODD-PAIRED"/>
    <property type="match status" value="1"/>
</dbReference>
<dbReference type="FunFam" id="3.30.160.60:FF:002343">
    <property type="entry name" value="Zinc finger protein 33A"/>
    <property type="match status" value="1"/>
</dbReference>
<dbReference type="FunFam" id="3.30.160.60:FF:000464">
    <property type="entry name" value="Zinc finger and SCAN domain containing 25"/>
    <property type="match status" value="1"/>
</dbReference>
<gene>
    <name evidence="12" type="ORF">QBC46DRAFT_258260</name>
</gene>
<dbReference type="GO" id="GO:0008270">
    <property type="term" value="F:zinc ion binding"/>
    <property type="evidence" value="ECO:0007669"/>
    <property type="project" value="UniProtKB-KW"/>
</dbReference>
<comment type="caution">
    <text evidence="12">The sequence shown here is derived from an EMBL/GenBank/DDBJ whole genome shotgun (WGS) entry which is preliminary data.</text>
</comment>
<dbReference type="AlphaFoldDB" id="A0AAN6N9E8"/>
<evidence type="ECO:0000256" key="4">
    <source>
        <dbReference type="ARBA" id="ARBA00022771"/>
    </source>
</evidence>
<dbReference type="GO" id="GO:0005634">
    <property type="term" value="C:nucleus"/>
    <property type="evidence" value="ECO:0007669"/>
    <property type="project" value="UniProtKB-ARBA"/>
</dbReference>
<proteinExistence type="inferred from homology"/>
<feature type="region of interest" description="Disordered" evidence="10">
    <location>
        <begin position="331"/>
        <end position="468"/>
    </location>
</feature>
<evidence type="ECO:0000313" key="13">
    <source>
        <dbReference type="Proteomes" id="UP001303473"/>
    </source>
</evidence>
<dbReference type="Gene3D" id="3.30.160.60">
    <property type="entry name" value="Classic Zinc Finger"/>
    <property type="match status" value="4"/>
</dbReference>
<feature type="domain" description="C2H2-type" evidence="11">
    <location>
        <begin position="208"/>
        <end position="235"/>
    </location>
</feature>
<feature type="compositionally biased region" description="Low complexity" evidence="10">
    <location>
        <begin position="113"/>
        <end position="128"/>
    </location>
</feature>
<feature type="domain" description="C2H2-type" evidence="11">
    <location>
        <begin position="178"/>
        <end position="207"/>
    </location>
</feature>
<dbReference type="EMBL" id="MU853781">
    <property type="protein sequence ID" value="KAK3941634.1"/>
    <property type="molecule type" value="Genomic_DNA"/>
</dbReference>
<dbReference type="FunFam" id="3.30.160.60:FF:000125">
    <property type="entry name" value="Putative zinc finger protein 143"/>
    <property type="match status" value="1"/>
</dbReference>
<keyword evidence="5" id="KW-0862">Zinc</keyword>
<keyword evidence="2" id="KW-0479">Metal-binding</keyword>
<feature type="compositionally biased region" description="Polar residues" evidence="10">
    <location>
        <begin position="379"/>
        <end position="393"/>
    </location>
</feature>
<evidence type="ECO:0000256" key="7">
    <source>
        <dbReference type="ARBA" id="ARBA00023163"/>
    </source>
</evidence>
<dbReference type="PANTHER" id="PTHR19818">
    <property type="entry name" value="ZINC FINGER PROTEIN ZIC AND GLI"/>
    <property type="match status" value="1"/>
</dbReference>
<evidence type="ECO:0000256" key="10">
    <source>
        <dbReference type="SAM" id="MobiDB-lite"/>
    </source>
</evidence>
<dbReference type="SUPFAM" id="SSF57667">
    <property type="entry name" value="beta-beta-alpha zinc fingers"/>
    <property type="match status" value="2"/>
</dbReference>
<evidence type="ECO:0000259" key="11">
    <source>
        <dbReference type="PROSITE" id="PS50157"/>
    </source>
</evidence>
<organism evidence="12 13">
    <name type="scientific">Diplogelasinospora grovesii</name>
    <dbReference type="NCBI Taxonomy" id="303347"/>
    <lineage>
        <taxon>Eukaryota</taxon>
        <taxon>Fungi</taxon>
        <taxon>Dikarya</taxon>
        <taxon>Ascomycota</taxon>
        <taxon>Pezizomycotina</taxon>
        <taxon>Sordariomycetes</taxon>
        <taxon>Sordariomycetidae</taxon>
        <taxon>Sordariales</taxon>
        <taxon>Diplogelasinosporaceae</taxon>
        <taxon>Diplogelasinospora</taxon>
    </lineage>
</organism>
<evidence type="ECO:0000313" key="12">
    <source>
        <dbReference type="EMBL" id="KAK3941634.1"/>
    </source>
</evidence>
<evidence type="ECO:0000256" key="5">
    <source>
        <dbReference type="ARBA" id="ARBA00022833"/>
    </source>
</evidence>
<evidence type="ECO:0000256" key="2">
    <source>
        <dbReference type="ARBA" id="ARBA00022723"/>
    </source>
</evidence>
<dbReference type="InterPro" id="IPR013087">
    <property type="entry name" value="Znf_C2H2_type"/>
</dbReference>
<evidence type="ECO:0000256" key="8">
    <source>
        <dbReference type="ARBA" id="ARBA00023242"/>
    </source>
</evidence>
<evidence type="ECO:0000256" key="6">
    <source>
        <dbReference type="ARBA" id="ARBA00023015"/>
    </source>
</evidence>
<evidence type="ECO:0000256" key="3">
    <source>
        <dbReference type="ARBA" id="ARBA00022737"/>
    </source>
</evidence>
<feature type="region of interest" description="Disordered" evidence="10">
    <location>
        <begin position="272"/>
        <end position="316"/>
    </location>
</feature>
<dbReference type="InterPro" id="IPR050329">
    <property type="entry name" value="GLI_C2H2-zinc-finger"/>
</dbReference>
<name>A0AAN6N9E8_9PEZI</name>
<dbReference type="Proteomes" id="UP001303473">
    <property type="component" value="Unassembled WGS sequence"/>
</dbReference>
<sequence length="468" mass="50406">MSQSPSSAGAMGIGNMLNNKGVMGGQPGGQGQVPPEQYQHQHQHQQQMQQMQQMQQQMSQQIPQTHPQYHAHAAQMDRAPSPHGSEHSRHSGHMNTNYPSPTALGAPLPPMPQANMGPGPQGQPGRPMTFQQGPTTVYAPVDPPPPTKAYPCSTCGKGFARRSDLARHERIHTGVRPHVCDFQGCGKQFIQRSALTVHQRVHTGEKPHQCERCGKPFSDSSSLARHRRIHSGKRPYKCPFADCQKTFTRRTTLTRHQNHHTGTIEEAARATAEALARGANAAVARARPRSESEQASNHASPHSTPSPGQRTMSMSPSAEMAGMNNMQYIANNSLPPHLRGDVHVGSPASTVSSGYNNSMRPTSHPTGYGPPSTLEPSIEHQQGPGSATASPHITSVGWASPGPVASPTQSPSGNQYVYPDPESYPSGPPIGQMFYQSAAAVRRPGSTEPGNAQYDVKQRQGELWAGAQ</sequence>
<dbReference type="PROSITE" id="PS50157">
    <property type="entry name" value="ZINC_FINGER_C2H2_2"/>
    <property type="match status" value="4"/>
</dbReference>
<keyword evidence="3" id="KW-0677">Repeat</keyword>
<feature type="compositionally biased region" description="Low complexity" evidence="10">
    <location>
        <begin position="272"/>
        <end position="285"/>
    </location>
</feature>
<keyword evidence="4 9" id="KW-0863">Zinc-finger</keyword>